<evidence type="ECO:0000256" key="2">
    <source>
        <dbReference type="SAM" id="Phobius"/>
    </source>
</evidence>
<dbReference type="OrthoDB" id="3501153at2759"/>
<reference evidence="4" key="1">
    <citation type="submission" date="2019-06" db="EMBL/GenBank/DDBJ databases">
        <title>Draft genome sequence of the griseofulvin-producing fungus Xylaria cubensis strain G536.</title>
        <authorList>
            <person name="Mead M.E."/>
            <person name="Raja H.A."/>
            <person name="Steenwyk J.L."/>
            <person name="Knowles S.L."/>
            <person name="Oberlies N.H."/>
            <person name="Rokas A."/>
        </authorList>
    </citation>
    <scope>NUCLEOTIDE SEQUENCE [LARGE SCALE GENOMIC DNA]</scope>
    <source>
        <strain evidence="4">G536</strain>
    </source>
</reference>
<dbReference type="Proteomes" id="UP000319160">
    <property type="component" value="Unassembled WGS sequence"/>
</dbReference>
<evidence type="ECO:0000313" key="3">
    <source>
        <dbReference type="EMBL" id="TRX88128.1"/>
    </source>
</evidence>
<proteinExistence type="predicted"/>
<evidence type="ECO:0000256" key="1">
    <source>
        <dbReference type="SAM" id="MobiDB-lite"/>
    </source>
</evidence>
<keyword evidence="2" id="KW-1133">Transmembrane helix</keyword>
<protein>
    <submittedName>
        <fullName evidence="3">Uncharacterized protein</fullName>
    </submittedName>
</protein>
<accession>A0A553HJJ7</accession>
<dbReference type="PANTHER" id="PTHR35896">
    <property type="entry name" value="IG-LIKE DOMAIN-CONTAINING PROTEIN"/>
    <property type="match status" value="1"/>
</dbReference>
<dbReference type="EMBL" id="VFLP01000099">
    <property type="protein sequence ID" value="TRX88128.1"/>
    <property type="molecule type" value="Genomic_DNA"/>
</dbReference>
<evidence type="ECO:0000313" key="4">
    <source>
        <dbReference type="Proteomes" id="UP000319160"/>
    </source>
</evidence>
<dbReference type="PANTHER" id="PTHR35896:SF3">
    <property type="entry name" value="MAJOR FACILITATOR SUPERFAMILY TRANSPORTER"/>
    <property type="match status" value="1"/>
</dbReference>
<dbReference type="AlphaFoldDB" id="A0A553HJJ7"/>
<keyword evidence="4" id="KW-1185">Reference proteome</keyword>
<feature type="transmembrane region" description="Helical" evidence="2">
    <location>
        <begin position="53"/>
        <end position="74"/>
    </location>
</feature>
<dbReference type="STRING" id="2512241.A0A553HJJ7"/>
<keyword evidence="2" id="KW-0472">Membrane</keyword>
<gene>
    <name evidence="3" type="ORF">FHL15_010974</name>
</gene>
<comment type="caution">
    <text evidence="3">The sequence shown here is derived from an EMBL/GenBank/DDBJ whole genome shotgun (WGS) entry which is preliminary data.</text>
</comment>
<name>A0A553HJJ7_9PEZI</name>
<dbReference type="InterPro" id="IPR053008">
    <property type="entry name" value="Phomopsin_biosynth_assoc"/>
</dbReference>
<organism evidence="3 4">
    <name type="scientific">Xylaria flabelliformis</name>
    <dbReference type="NCBI Taxonomy" id="2512241"/>
    <lineage>
        <taxon>Eukaryota</taxon>
        <taxon>Fungi</taxon>
        <taxon>Dikarya</taxon>
        <taxon>Ascomycota</taxon>
        <taxon>Pezizomycotina</taxon>
        <taxon>Sordariomycetes</taxon>
        <taxon>Xylariomycetidae</taxon>
        <taxon>Xylariales</taxon>
        <taxon>Xylariaceae</taxon>
        <taxon>Xylaria</taxon>
    </lineage>
</organism>
<keyword evidence="2" id="KW-0812">Transmembrane</keyword>
<sequence length="255" mass="29069">MRKPRASWLERSLSDSKPFLPKNENETDSDIDPRKEENDPEFYLRGSRRRSRLHIAVLWLGRLVILALSLYSLITLSASAVKYIHDATLPPCHCGNSVQEARALGCKYDSLSTSWLPDHCRDDELTALFERAGPGPNGAWPYHASRNNQSKLYTIEEVSYFAEKPDRERIVFSTIDWHDKHCFYLLVKQLRRKSKMEYIGFPDATAHAEHCATAMTEGIPGNKVVIGIIVGFGDPTPEETRRFELTGSYLEEDPL</sequence>
<feature type="region of interest" description="Disordered" evidence="1">
    <location>
        <begin position="1"/>
        <end position="38"/>
    </location>
</feature>